<keyword evidence="3 7" id="KW-0812">Transmembrane</keyword>
<feature type="transmembrane region" description="Helical" evidence="7">
    <location>
        <begin position="165"/>
        <end position="192"/>
    </location>
</feature>
<dbReference type="SMART" id="SM00665">
    <property type="entry name" value="B561"/>
    <property type="match status" value="1"/>
</dbReference>
<dbReference type="InParanoid" id="A0A507AQK8"/>
<comment type="caution">
    <text evidence="9">The sequence shown here is derived from an EMBL/GenBank/DDBJ whole genome shotgun (WGS) entry which is preliminary data.</text>
</comment>
<dbReference type="GO" id="GO:0016020">
    <property type="term" value="C:membrane"/>
    <property type="evidence" value="ECO:0007669"/>
    <property type="project" value="UniProtKB-SubCell"/>
</dbReference>
<protein>
    <recommendedName>
        <fullName evidence="8">Cytochrome b561 domain-containing protein</fullName>
    </recommendedName>
</protein>
<dbReference type="Proteomes" id="UP000319257">
    <property type="component" value="Unassembled WGS sequence"/>
</dbReference>
<evidence type="ECO:0000259" key="8">
    <source>
        <dbReference type="PROSITE" id="PS50939"/>
    </source>
</evidence>
<sequence>MLPQKMTLWVGSSSSAVVETAAYRWDLRKRSLNSEAGRDGMVIPTQLYPDPSYPSLTVEHNIIANLKMQQTTTILLSSLGLVSAYGPWSSGGNPWGGGGYGGQDDSGSDTSTGFPGISSGSSSFAGFDISAATHYRTIHGILAAIAFIGLFPLGSILMRIVPGKFAIWAHAITQIVAYIVFAAAAALGFYLVHIVRIPFGNGNLLSNDAVNYHPIIGIVVLAALLIQPVLGLIHHARFKRLRRRQVWSYLHIWNGRIFITLGIINGGLGLGLARAGVPAKVAYSVVAAVMWILWVLAAIFGEAKRARAARKESRRSSRSREWKK</sequence>
<keyword evidence="10" id="KW-1185">Reference proteome</keyword>
<dbReference type="Gene3D" id="1.20.120.1770">
    <property type="match status" value="1"/>
</dbReference>
<comment type="subcellular location">
    <subcellularLocation>
        <location evidence="1">Membrane</location>
    </subcellularLocation>
</comment>
<evidence type="ECO:0000256" key="4">
    <source>
        <dbReference type="ARBA" id="ARBA00022982"/>
    </source>
</evidence>
<evidence type="ECO:0000313" key="9">
    <source>
        <dbReference type="EMBL" id="TPX10073.1"/>
    </source>
</evidence>
<dbReference type="PANTHER" id="PTHR47797">
    <property type="entry name" value="DEHYDROGENASE, PUTATIVE (AFU_ORTHOLOGUE AFUA_8G05805)-RELATED"/>
    <property type="match status" value="1"/>
</dbReference>
<keyword evidence="6 7" id="KW-0472">Membrane</keyword>
<evidence type="ECO:0000313" key="10">
    <source>
        <dbReference type="Proteomes" id="UP000319257"/>
    </source>
</evidence>
<reference evidence="9 10" key="1">
    <citation type="submission" date="2019-06" db="EMBL/GenBank/DDBJ databases">
        <title>Draft genome sequence of the filamentous fungus Phialemoniopsis curvata isolated from diesel fuel.</title>
        <authorList>
            <person name="Varaljay V.A."/>
            <person name="Lyon W.J."/>
            <person name="Crouch A.L."/>
            <person name="Drake C.E."/>
            <person name="Hollomon J.M."/>
            <person name="Nadeau L.J."/>
            <person name="Nunn H.S."/>
            <person name="Stevenson B.S."/>
            <person name="Bojanowski C.L."/>
            <person name="Crookes-Goodson W.J."/>
        </authorList>
    </citation>
    <scope>NUCLEOTIDE SEQUENCE [LARGE SCALE GENOMIC DNA]</scope>
    <source>
        <strain evidence="9 10">D216</strain>
    </source>
</reference>
<dbReference type="OrthoDB" id="19261at2759"/>
<proteinExistence type="predicted"/>
<keyword evidence="5 7" id="KW-1133">Transmembrane helix</keyword>
<dbReference type="InterPro" id="IPR006593">
    <property type="entry name" value="Cyt_b561/ferric_Rdtase_TM"/>
</dbReference>
<feature type="transmembrane region" description="Helical" evidence="7">
    <location>
        <begin position="253"/>
        <end position="275"/>
    </location>
</feature>
<dbReference type="PANTHER" id="PTHR47797:SF1">
    <property type="entry name" value="CYTOCHROME B561 DOMAIN-CONTAINING PROTEIN-RELATED"/>
    <property type="match status" value="1"/>
</dbReference>
<evidence type="ECO:0000256" key="6">
    <source>
        <dbReference type="ARBA" id="ARBA00023136"/>
    </source>
</evidence>
<dbReference type="STRING" id="1093900.A0A507AQK8"/>
<dbReference type="RefSeq" id="XP_030991784.1">
    <property type="nucleotide sequence ID" value="XM_031135330.1"/>
</dbReference>
<dbReference type="AlphaFoldDB" id="A0A507AQK8"/>
<dbReference type="GeneID" id="41968717"/>
<accession>A0A507AQK8</accession>
<gene>
    <name evidence="9" type="ORF">E0L32_001270</name>
</gene>
<feature type="transmembrane region" description="Helical" evidence="7">
    <location>
        <begin position="212"/>
        <end position="233"/>
    </location>
</feature>
<name>A0A507AQK8_9PEZI</name>
<organism evidence="9 10">
    <name type="scientific">Thyridium curvatum</name>
    <dbReference type="NCBI Taxonomy" id="1093900"/>
    <lineage>
        <taxon>Eukaryota</taxon>
        <taxon>Fungi</taxon>
        <taxon>Dikarya</taxon>
        <taxon>Ascomycota</taxon>
        <taxon>Pezizomycotina</taxon>
        <taxon>Sordariomycetes</taxon>
        <taxon>Sordariomycetidae</taxon>
        <taxon>Thyridiales</taxon>
        <taxon>Thyridiaceae</taxon>
        <taxon>Thyridium</taxon>
    </lineage>
</organism>
<keyword evidence="2" id="KW-0813">Transport</keyword>
<dbReference type="CDD" id="cd08760">
    <property type="entry name" value="Cyt_b561_FRRS1_like"/>
    <property type="match status" value="1"/>
</dbReference>
<feature type="domain" description="Cytochrome b561" evidence="8">
    <location>
        <begin position="103"/>
        <end position="309"/>
    </location>
</feature>
<feature type="transmembrane region" description="Helical" evidence="7">
    <location>
        <begin position="138"/>
        <end position="158"/>
    </location>
</feature>
<feature type="transmembrane region" description="Helical" evidence="7">
    <location>
        <begin position="281"/>
        <end position="301"/>
    </location>
</feature>
<evidence type="ECO:0000256" key="7">
    <source>
        <dbReference type="SAM" id="Phobius"/>
    </source>
</evidence>
<evidence type="ECO:0000256" key="2">
    <source>
        <dbReference type="ARBA" id="ARBA00022448"/>
    </source>
</evidence>
<keyword evidence="4" id="KW-0249">Electron transport</keyword>
<evidence type="ECO:0000256" key="1">
    <source>
        <dbReference type="ARBA" id="ARBA00004370"/>
    </source>
</evidence>
<dbReference type="EMBL" id="SKBQ01000005">
    <property type="protein sequence ID" value="TPX10073.1"/>
    <property type="molecule type" value="Genomic_DNA"/>
</dbReference>
<dbReference type="PROSITE" id="PS50939">
    <property type="entry name" value="CYTOCHROME_B561"/>
    <property type="match status" value="1"/>
</dbReference>
<evidence type="ECO:0000256" key="3">
    <source>
        <dbReference type="ARBA" id="ARBA00022692"/>
    </source>
</evidence>
<evidence type="ECO:0000256" key="5">
    <source>
        <dbReference type="ARBA" id="ARBA00022989"/>
    </source>
</evidence>